<feature type="coiled-coil region" evidence="1">
    <location>
        <begin position="139"/>
        <end position="166"/>
    </location>
</feature>
<dbReference type="eggNOG" id="ENOG502SDJV">
    <property type="taxonomic scope" value="Eukaryota"/>
</dbReference>
<dbReference type="OMA" id="GKSLNCW"/>
<keyword evidence="1" id="KW-0175">Coiled coil</keyword>
<dbReference type="Proteomes" id="UP000011761">
    <property type="component" value="Unassembled WGS sequence"/>
</dbReference>
<protein>
    <recommendedName>
        <fullName evidence="5">DUF1690 domain-containing protein</fullName>
    </recommendedName>
</protein>
<gene>
    <name evidence="3" type="ORF">BAUCODRAFT_140770</name>
</gene>
<evidence type="ECO:0000256" key="1">
    <source>
        <dbReference type="SAM" id="Coils"/>
    </source>
</evidence>
<dbReference type="GeneID" id="19108382"/>
<dbReference type="Pfam" id="PF07956">
    <property type="entry name" value="DUF1690"/>
    <property type="match status" value="1"/>
</dbReference>
<dbReference type="AlphaFoldDB" id="M2LJP6"/>
<dbReference type="HOGENOM" id="CLU_093897_0_0_1"/>
<accession>M2LJP6</accession>
<feature type="compositionally biased region" description="Polar residues" evidence="2">
    <location>
        <begin position="62"/>
        <end position="75"/>
    </location>
</feature>
<evidence type="ECO:0000313" key="4">
    <source>
        <dbReference type="Proteomes" id="UP000011761"/>
    </source>
</evidence>
<feature type="region of interest" description="Disordered" evidence="2">
    <location>
        <begin position="58"/>
        <end position="128"/>
    </location>
</feature>
<dbReference type="EMBL" id="KB445558">
    <property type="protein sequence ID" value="EMC94447.1"/>
    <property type="molecule type" value="Genomic_DNA"/>
</dbReference>
<dbReference type="RefSeq" id="XP_007678318.1">
    <property type="nucleotide sequence ID" value="XM_007680128.1"/>
</dbReference>
<organism evidence="3 4">
    <name type="scientific">Baudoinia panamericana (strain UAMH 10762)</name>
    <name type="common">Angels' share fungus</name>
    <name type="synonym">Baudoinia compniacensis (strain UAMH 10762)</name>
    <dbReference type="NCBI Taxonomy" id="717646"/>
    <lineage>
        <taxon>Eukaryota</taxon>
        <taxon>Fungi</taxon>
        <taxon>Dikarya</taxon>
        <taxon>Ascomycota</taxon>
        <taxon>Pezizomycotina</taxon>
        <taxon>Dothideomycetes</taxon>
        <taxon>Dothideomycetidae</taxon>
        <taxon>Mycosphaerellales</taxon>
        <taxon>Teratosphaeriaceae</taxon>
        <taxon>Baudoinia</taxon>
    </lineage>
</organism>
<evidence type="ECO:0008006" key="5">
    <source>
        <dbReference type="Google" id="ProtNLM"/>
    </source>
</evidence>
<reference evidence="3 4" key="1">
    <citation type="journal article" date="2012" name="PLoS Pathog.">
        <title>Diverse lifestyles and strategies of plant pathogenesis encoded in the genomes of eighteen Dothideomycetes fungi.</title>
        <authorList>
            <person name="Ohm R.A."/>
            <person name="Feau N."/>
            <person name="Henrissat B."/>
            <person name="Schoch C.L."/>
            <person name="Horwitz B.A."/>
            <person name="Barry K.W."/>
            <person name="Condon B.J."/>
            <person name="Copeland A.C."/>
            <person name="Dhillon B."/>
            <person name="Glaser F."/>
            <person name="Hesse C.N."/>
            <person name="Kosti I."/>
            <person name="LaButti K."/>
            <person name="Lindquist E.A."/>
            <person name="Lucas S."/>
            <person name="Salamov A.A."/>
            <person name="Bradshaw R.E."/>
            <person name="Ciuffetti L."/>
            <person name="Hamelin R.C."/>
            <person name="Kema G.H.J."/>
            <person name="Lawrence C."/>
            <person name="Scott J.A."/>
            <person name="Spatafora J.W."/>
            <person name="Turgeon B.G."/>
            <person name="de Wit P.J.G.M."/>
            <person name="Zhong S."/>
            <person name="Goodwin S.B."/>
            <person name="Grigoriev I.V."/>
        </authorList>
    </citation>
    <scope>NUCLEOTIDE SEQUENCE [LARGE SCALE GENOMIC DNA]</scope>
    <source>
        <strain evidence="3 4">UAMH 10762</strain>
    </source>
</reference>
<evidence type="ECO:0000256" key="2">
    <source>
        <dbReference type="SAM" id="MobiDB-lite"/>
    </source>
</evidence>
<dbReference type="KEGG" id="bcom:BAUCODRAFT_140770"/>
<keyword evidence="4" id="KW-1185">Reference proteome</keyword>
<sequence>MGSGGSKPEQHIFNADAPVRFSQSVLDSLQRNPETDSTRAQNLELKVQARVNEELTRLRNAQAKQLSQLTDSLTVSPPPEKPARESSEPSRPVDSLVGHLSSPFYHDFTPAAPTPDAPQPESNNTSDSVKMEIAELKKKLEGRKKVEKVSREVEQAKDRVVRCLREKERRPLDCWQEVEEFKREVGRLEAAFVQRVGR</sequence>
<proteinExistence type="predicted"/>
<evidence type="ECO:0000313" key="3">
    <source>
        <dbReference type="EMBL" id="EMC94447.1"/>
    </source>
</evidence>
<dbReference type="OrthoDB" id="5544375at2759"/>
<name>M2LJP6_BAUPA</name>
<feature type="region of interest" description="Disordered" evidence="2">
    <location>
        <begin position="24"/>
        <end position="43"/>
    </location>
</feature>
<dbReference type="InterPro" id="IPR012471">
    <property type="entry name" value="DUF1690"/>
</dbReference>